<dbReference type="InterPro" id="IPR030125">
    <property type="entry name" value="SPIN90/Ldb17"/>
</dbReference>
<dbReference type="Proteomes" id="UP001652625">
    <property type="component" value="Chromosome 13"/>
</dbReference>
<dbReference type="RefSeq" id="XP_065672349.1">
    <property type="nucleotide sequence ID" value="XM_065816277.1"/>
</dbReference>
<keyword evidence="1 2" id="KW-0728">SH3 domain</keyword>
<accession>A0ABM4DD78</accession>
<dbReference type="Gene3D" id="2.30.30.40">
    <property type="entry name" value="SH3 Domains"/>
    <property type="match status" value="1"/>
</dbReference>
<evidence type="ECO:0000259" key="4">
    <source>
        <dbReference type="PROSITE" id="PS50002"/>
    </source>
</evidence>
<evidence type="ECO:0000256" key="3">
    <source>
        <dbReference type="SAM" id="MobiDB-lite"/>
    </source>
</evidence>
<keyword evidence="5" id="KW-1185">Reference proteome</keyword>
<dbReference type="InterPro" id="IPR018556">
    <property type="entry name" value="SPIN90/Ldb17_LRD"/>
</dbReference>
<protein>
    <submittedName>
        <fullName evidence="6">NCK-interacting protein with SH3 domain isoform X4</fullName>
    </submittedName>
</protein>
<name>A0ABM4DD78_HYDVU</name>
<dbReference type="SUPFAM" id="SSF50044">
    <property type="entry name" value="SH3-domain"/>
    <property type="match status" value="1"/>
</dbReference>
<dbReference type="InterPro" id="IPR001452">
    <property type="entry name" value="SH3_domain"/>
</dbReference>
<feature type="domain" description="SH3" evidence="4">
    <location>
        <begin position="1"/>
        <end position="58"/>
    </location>
</feature>
<evidence type="ECO:0000313" key="6">
    <source>
        <dbReference type="RefSeq" id="XP_065672349.1"/>
    </source>
</evidence>
<dbReference type="Pfam" id="PF09431">
    <property type="entry name" value="SPIN90_LRD"/>
    <property type="match status" value="1"/>
</dbReference>
<reference evidence="6" key="1">
    <citation type="submission" date="2025-08" db="UniProtKB">
        <authorList>
            <consortium name="RefSeq"/>
        </authorList>
    </citation>
    <scope>IDENTIFICATION</scope>
</reference>
<dbReference type="PANTHER" id="PTHR13357">
    <property type="entry name" value="SH3 ADAPTER PROTEIN SPIN90 NCK INTERACTING PROTEIN WITH SH3 DOMAIN"/>
    <property type="match status" value="1"/>
</dbReference>
<feature type="region of interest" description="Disordered" evidence="3">
    <location>
        <begin position="144"/>
        <end position="166"/>
    </location>
</feature>
<dbReference type="PROSITE" id="PS50002">
    <property type="entry name" value="SH3"/>
    <property type="match status" value="1"/>
</dbReference>
<dbReference type="PANTHER" id="PTHR13357:SF1">
    <property type="entry name" value="NCK-INTERACTING PROTEIN WITH SH3 DOMAIN"/>
    <property type="match status" value="1"/>
</dbReference>
<evidence type="ECO:0000256" key="2">
    <source>
        <dbReference type="PROSITE-ProRule" id="PRU00192"/>
    </source>
</evidence>
<evidence type="ECO:0000313" key="5">
    <source>
        <dbReference type="Proteomes" id="UP001652625"/>
    </source>
</evidence>
<organism evidence="5 6">
    <name type="scientific">Hydra vulgaris</name>
    <name type="common">Hydra</name>
    <name type="synonym">Hydra attenuata</name>
    <dbReference type="NCBI Taxonomy" id="6087"/>
    <lineage>
        <taxon>Eukaryota</taxon>
        <taxon>Metazoa</taxon>
        <taxon>Cnidaria</taxon>
        <taxon>Hydrozoa</taxon>
        <taxon>Hydroidolina</taxon>
        <taxon>Anthoathecata</taxon>
        <taxon>Aplanulata</taxon>
        <taxon>Hydridae</taxon>
        <taxon>Hydra</taxon>
    </lineage>
</organism>
<dbReference type="Pfam" id="PF00018">
    <property type="entry name" value="SH3_1"/>
    <property type="match status" value="1"/>
</dbReference>
<dbReference type="GeneID" id="101237349"/>
<dbReference type="SMART" id="SM00326">
    <property type="entry name" value="SH3"/>
    <property type="match status" value="1"/>
</dbReference>
<evidence type="ECO:0000256" key="1">
    <source>
        <dbReference type="ARBA" id="ARBA00022443"/>
    </source>
</evidence>
<dbReference type="InterPro" id="IPR036028">
    <property type="entry name" value="SH3-like_dom_sf"/>
</dbReference>
<sequence>MYKSVYAFNGDQNEDVLKFNKGCLFNLLEQVDEHWWIAANEDGYCGLVPASYLEINKMSPDDVILSIDKSIQGIHKLAAHKSNGLDACDLHNLQKLSNNSKIISQGTSLWSNFQTPQGRVHLSGSNDQGSLIVQAPQKIKLDTVRKGKSPKRYSAPQPPTQSNPNLQQNLQKCNEIKVNIKNDKSNNIQVGSGSYNSVDLVFKESSTQSNSHTKCSQTTPLLELSQPITKLPDSSQSISEKGSQKSSVTSFNTCNLKNFSSPQASLANATSTVVPNDLGKILVDGVRSRCKISFNKSLIAVRYVLNQLGKDISSIEELVKNIQAQIEDDKLVDYHGSLAAEDMNHLIDIFDKLVKHKEDSQQRNWSIREDFSEIQKLLSQLIETLDEIDPCISRKVLQDDEYRYLCELVIYYQMESRSKLRVYLLSIFEHFCNFGQNFVSQLLCTVLPTEIAASMMREQNDLTLFLKSSLVLTMLFSTGEPVPYHHYTQLNEAFVNFLLDLIENPPQNDEQISDSLMALILSFNKHFRATKHNPIMQVLSRRTLFRMLSEKLMLLFNRETDPVALFSFSISCPDSVLKFLNDVFSTKRASTMFYTSDMSVMIEIILRQLFNRPSKDQVRTEYLSLFHAILTSDAGVDLKKHTNELKRYFENILTDYGNESDVDVYIVREITNRFPDLFC</sequence>
<proteinExistence type="predicted"/>
<gene>
    <name evidence="6" type="primary">LOC101237349</name>
</gene>